<dbReference type="EMBL" id="JBEDNQ010000012">
    <property type="protein sequence ID" value="MEQ3553928.1"/>
    <property type="molecule type" value="Genomic_DNA"/>
</dbReference>
<dbReference type="InterPro" id="IPR011008">
    <property type="entry name" value="Dimeric_a/b-barrel"/>
</dbReference>
<sequence>MTRFATHDAQSATQLLGLLIDAAAEVAAEPGLEDYDVCVDVEDASVVWAVERWASAEHARAHVEATAARGAAEKVGPLLRAELTTAHLPVVLSVPPNPPGDRRPSANPRTRTSP</sequence>
<evidence type="ECO:0000256" key="1">
    <source>
        <dbReference type="SAM" id="MobiDB-lite"/>
    </source>
</evidence>
<dbReference type="RefSeq" id="WP_349301000.1">
    <property type="nucleotide sequence ID" value="NZ_JBEDNQ010000012.1"/>
</dbReference>
<comment type="caution">
    <text evidence="3">The sequence shown here is derived from an EMBL/GenBank/DDBJ whole genome shotgun (WGS) entry which is preliminary data.</text>
</comment>
<protein>
    <submittedName>
        <fullName evidence="3">Antibiotic biosynthesis monooxygenase family protein</fullName>
    </submittedName>
</protein>
<dbReference type="InterPro" id="IPR007138">
    <property type="entry name" value="ABM_dom"/>
</dbReference>
<evidence type="ECO:0000313" key="4">
    <source>
        <dbReference type="Proteomes" id="UP001494902"/>
    </source>
</evidence>
<gene>
    <name evidence="3" type="ORF">WIS52_25930</name>
</gene>
<name>A0ABV1KHL3_9PSEU</name>
<keyword evidence="3" id="KW-0503">Monooxygenase</keyword>
<reference evidence="3 4" key="1">
    <citation type="submission" date="2024-03" db="EMBL/GenBank/DDBJ databases">
        <title>Draft genome sequence of Pseudonocardia nematodicida JCM 31783.</title>
        <authorList>
            <person name="Butdee W."/>
            <person name="Duangmal K."/>
        </authorList>
    </citation>
    <scope>NUCLEOTIDE SEQUENCE [LARGE SCALE GENOMIC DNA]</scope>
    <source>
        <strain evidence="3 4">JCM 31783</strain>
    </source>
</reference>
<evidence type="ECO:0000259" key="2">
    <source>
        <dbReference type="PROSITE" id="PS51725"/>
    </source>
</evidence>
<dbReference type="PROSITE" id="PS51725">
    <property type="entry name" value="ABM"/>
    <property type="match status" value="1"/>
</dbReference>
<dbReference type="SUPFAM" id="SSF54909">
    <property type="entry name" value="Dimeric alpha+beta barrel"/>
    <property type="match status" value="1"/>
</dbReference>
<accession>A0ABV1KHL3</accession>
<dbReference type="GO" id="GO:0004497">
    <property type="term" value="F:monooxygenase activity"/>
    <property type="evidence" value="ECO:0007669"/>
    <property type="project" value="UniProtKB-KW"/>
</dbReference>
<evidence type="ECO:0000313" key="3">
    <source>
        <dbReference type="EMBL" id="MEQ3553928.1"/>
    </source>
</evidence>
<keyword evidence="4" id="KW-1185">Reference proteome</keyword>
<feature type="domain" description="ABM" evidence="2">
    <location>
        <begin position="1"/>
        <end position="88"/>
    </location>
</feature>
<dbReference type="Proteomes" id="UP001494902">
    <property type="component" value="Unassembled WGS sequence"/>
</dbReference>
<feature type="region of interest" description="Disordered" evidence="1">
    <location>
        <begin position="90"/>
        <end position="114"/>
    </location>
</feature>
<dbReference type="Gene3D" id="3.30.70.100">
    <property type="match status" value="1"/>
</dbReference>
<keyword evidence="3" id="KW-0560">Oxidoreductase</keyword>
<proteinExistence type="predicted"/>
<organism evidence="3 4">
    <name type="scientific">Pseudonocardia nematodicida</name>
    <dbReference type="NCBI Taxonomy" id="1206997"/>
    <lineage>
        <taxon>Bacteria</taxon>
        <taxon>Bacillati</taxon>
        <taxon>Actinomycetota</taxon>
        <taxon>Actinomycetes</taxon>
        <taxon>Pseudonocardiales</taxon>
        <taxon>Pseudonocardiaceae</taxon>
        <taxon>Pseudonocardia</taxon>
    </lineage>
</organism>
<dbReference type="Pfam" id="PF03992">
    <property type="entry name" value="ABM"/>
    <property type="match status" value="1"/>
</dbReference>